<dbReference type="OrthoDB" id="9813880at2"/>
<accession>A0A5C8GLC0</accession>
<evidence type="ECO:0000256" key="1">
    <source>
        <dbReference type="ARBA" id="ARBA00022679"/>
    </source>
</evidence>
<protein>
    <submittedName>
        <fullName evidence="4">Nucleotidyltransferase family protein</fullName>
    </submittedName>
</protein>
<dbReference type="PANTHER" id="PTHR43584">
    <property type="entry name" value="NUCLEOTIDYL TRANSFERASE"/>
    <property type="match status" value="1"/>
</dbReference>
<evidence type="ECO:0000259" key="3">
    <source>
        <dbReference type="Pfam" id="PF00483"/>
    </source>
</evidence>
<dbReference type="EMBL" id="SDIK01000016">
    <property type="protein sequence ID" value="TXJ62910.1"/>
    <property type="molecule type" value="Genomic_DNA"/>
</dbReference>
<reference evidence="5" key="1">
    <citation type="submission" date="2019-05" db="EMBL/GenBank/DDBJ databases">
        <title>Prevotella brunnea sp. nov., isolated from a wound of a patient.</title>
        <authorList>
            <person name="Buhl M."/>
        </authorList>
    </citation>
    <scope>NUCLEOTIDE SEQUENCE [LARGE SCALE GENOMIC DNA]</scope>
    <source>
        <strain evidence="5">A2672</strain>
    </source>
</reference>
<proteinExistence type="predicted"/>
<dbReference type="GO" id="GO:0016779">
    <property type="term" value="F:nucleotidyltransferase activity"/>
    <property type="evidence" value="ECO:0007669"/>
    <property type="project" value="UniProtKB-KW"/>
</dbReference>
<evidence type="ECO:0000313" key="4">
    <source>
        <dbReference type="EMBL" id="TXJ62910.1"/>
    </source>
</evidence>
<gene>
    <name evidence="4" type="ORF">ETF27_02295</name>
</gene>
<dbReference type="RefSeq" id="WP_130829499.1">
    <property type="nucleotide sequence ID" value="NZ_SDIK01000016.1"/>
</dbReference>
<organism evidence="4 5">
    <name type="scientific">Prevotella brunnea</name>
    <dbReference type="NCBI Taxonomy" id="2508867"/>
    <lineage>
        <taxon>Bacteria</taxon>
        <taxon>Pseudomonadati</taxon>
        <taxon>Bacteroidota</taxon>
        <taxon>Bacteroidia</taxon>
        <taxon>Bacteroidales</taxon>
        <taxon>Prevotellaceae</taxon>
        <taxon>Prevotella</taxon>
    </lineage>
</organism>
<dbReference type="Pfam" id="PF00483">
    <property type="entry name" value="NTP_transferase"/>
    <property type="match status" value="1"/>
</dbReference>
<name>A0A5C8GLC0_9BACT</name>
<dbReference type="Gene3D" id="3.90.550.10">
    <property type="entry name" value="Spore Coat Polysaccharide Biosynthesis Protein SpsA, Chain A"/>
    <property type="match status" value="1"/>
</dbReference>
<evidence type="ECO:0000256" key="2">
    <source>
        <dbReference type="ARBA" id="ARBA00022695"/>
    </source>
</evidence>
<evidence type="ECO:0000313" key="5">
    <source>
        <dbReference type="Proteomes" id="UP000321612"/>
    </source>
</evidence>
<comment type="caution">
    <text evidence="4">The sequence shown here is derived from an EMBL/GenBank/DDBJ whole genome shotgun (WGS) entry which is preliminary data.</text>
</comment>
<feature type="domain" description="Nucleotidyl transferase" evidence="3">
    <location>
        <begin position="3"/>
        <end position="259"/>
    </location>
</feature>
<sequence>MQSMIFAAGLGTRLKPLTDRMPKALVKVGGKPLIEHTIETLKAAGSETIVVNVHHFSNQIIDYLQSKDFSIDIRISDETMQLLDTGGGIKKAASFFNPFLPILIHNVDILSNADLRSLYHHAIRLNKKSGVDALLLVSQRDTKRYLIFNEAMRLMGWTNVETGEVKSPFEDIVHLKFEPPYKDKQPNTQHGYRLLAFSGIHTVSPTIFQAMRNYPEKFPIMDFYLKNAKKMNFMGYIKEDLKLMDVGKLDKLCEAEDFIRNGYNLPSSNP</sequence>
<keyword evidence="5" id="KW-1185">Reference proteome</keyword>
<dbReference type="InterPro" id="IPR050065">
    <property type="entry name" value="GlmU-like"/>
</dbReference>
<keyword evidence="2" id="KW-0548">Nucleotidyltransferase</keyword>
<dbReference type="SUPFAM" id="SSF53448">
    <property type="entry name" value="Nucleotide-diphospho-sugar transferases"/>
    <property type="match status" value="1"/>
</dbReference>
<dbReference type="PANTHER" id="PTHR43584:SF8">
    <property type="entry name" value="N-ACETYLMURAMATE ALPHA-1-PHOSPHATE URIDYLYLTRANSFERASE"/>
    <property type="match status" value="1"/>
</dbReference>
<dbReference type="Proteomes" id="UP000321612">
    <property type="component" value="Unassembled WGS sequence"/>
</dbReference>
<dbReference type="AlphaFoldDB" id="A0A5C8GLC0"/>
<keyword evidence="1 4" id="KW-0808">Transferase</keyword>
<dbReference type="InterPro" id="IPR005835">
    <property type="entry name" value="NTP_transferase_dom"/>
</dbReference>
<dbReference type="InterPro" id="IPR029044">
    <property type="entry name" value="Nucleotide-diphossugar_trans"/>
</dbReference>